<protein>
    <submittedName>
        <fullName evidence="3">Uncharacterized protein</fullName>
    </submittedName>
</protein>
<dbReference type="OrthoDB" id="3542365at2"/>
<keyword evidence="4" id="KW-1185">Reference proteome</keyword>
<evidence type="ECO:0000256" key="1">
    <source>
        <dbReference type="SAM" id="MobiDB-lite"/>
    </source>
</evidence>
<reference evidence="3 4" key="1">
    <citation type="submission" date="2015-10" db="EMBL/GenBank/DDBJ databases">
        <title>Draft genome sequence of Streptomyces cellostaticus DSM 40189, type strain for the species Streptomyces cellostaticus.</title>
        <authorList>
            <person name="Ruckert C."/>
            <person name="Winkler A."/>
            <person name="Kalinowski J."/>
            <person name="Kampfer P."/>
            <person name="Glaeser S."/>
        </authorList>
    </citation>
    <scope>NUCLEOTIDE SEQUENCE [LARGE SCALE GENOMIC DNA]</scope>
    <source>
        <strain evidence="3 4">DSM 40189</strain>
    </source>
</reference>
<name>A0A117PQT3_9ACTN</name>
<comment type="caution">
    <text evidence="3">The sequence shown here is derived from an EMBL/GenBank/DDBJ whole genome shotgun (WGS) entry which is preliminary data.</text>
</comment>
<dbReference type="Proteomes" id="UP000054241">
    <property type="component" value="Unassembled WGS sequence"/>
</dbReference>
<gene>
    <name evidence="3" type="ORF">AQI88_41070</name>
</gene>
<feature type="signal peptide" evidence="2">
    <location>
        <begin position="1"/>
        <end position="26"/>
    </location>
</feature>
<dbReference type="EMBL" id="LMWL01000108">
    <property type="protein sequence ID" value="KUM86678.1"/>
    <property type="molecule type" value="Genomic_DNA"/>
</dbReference>
<dbReference type="RefSeq" id="WP_067010787.1">
    <property type="nucleotide sequence ID" value="NZ_BNDU01000006.1"/>
</dbReference>
<feature type="compositionally biased region" description="Polar residues" evidence="1">
    <location>
        <begin position="54"/>
        <end position="66"/>
    </location>
</feature>
<sequence length="120" mass="13099">MKLRRVASTAVAALALVLMLPDGAHAATGTFTYEAYDKEGDADARFALTDPANVDTTPCHTLPQTPSDKDPYADKPQNNTDQYAHVFELPNCTGEEHVLKPHGAIQSRDVHLRSVYFDTA</sequence>
<evidence type="ECO:0000313" key="4">
    <source>
        <dbReference type="Proteomes" id="UP000054241"/>
    </source>
</evidence>
<keyword evidence="2" id="KW-0732">Signal</keyword>
<feature type="region of interest" description="Disordered" evidence="1">
    <location>
        <begin position="51"/>
        <end position="79"/>
    </location>
</feature>
<feature type="chain" id="PRO_5007153504" evidence="2">
    <location>
        <begin position="27"/>
        <end position="120"/>
    </location>
</feature>
<evidence type="ECO:0000256" key="2">
    <source>
        <dbReference type="SAM" id="SignalP"/>
    </source>
</evidence>
<dbReference type="AlphaFoldDB" id="A0A117PQT3"/>
<proteinExistence type="predicted"/>
<accession>A0A117PQT3</accession>
<organism evidence="3 4">
    <name type="scientific">Streptomyces cellostaticus</name>
    <dbReference type="NCBI Taxonomy" id="67285"/>
    <lineage>
        <taxon>Bacteria</taxon>
        <taxon>Bacillati</taxon>
        <taxon>Actinomycetota</taxon>
        <taxon>Actinomycetes</taxon>
        <taxon>Kitasatosporales</taxon>
        <taxon>Streptomycetaceae</taxon>
        <taxon>Streptomyces</taxon>
    </lineage>
</organism>
<evidence type="ECO:0000313" key="3">
    <source>
        <dbReference type="EMBL" id="KUM86678.1"/>
    </source>
</evidence>